<reference evidence="2" key="1">
    <citation type="submission" date="2018-09" db="EMBL/GenBank/DDBJ databases">
        <title>The complete genome of Acinetobacter sp. strain WCHAc010005.</title>
        <authorList>
            <person name="Hu Y."/>
            <person name="Long H."/>
            <person name="Feng Y."/>
            <person name="Zong Z."/>
        </authorList>
    </citation>
    <scope>NUCLEOTIDE SEQUENCE [LARGE SCALE GENOMIC DNA]</scope>
    <source>
        <strain evidence="2">WCHAc010005</strain>
    </source>
</reference>
<sequence length="935" mass="104218">MSRLRIITNPLDANDGILHVRSDSVLKVFEEVRKKYPQARIFLRPACQQNDVTPANHVDAAGLQMLSTQHDFDIVCCAGEPATILAVVSLVLSVGMAVYTYMNMPETPQLNQKSGNNELSSRMNRERINARVPDIFGKVKSIPDLIAPPVLYYREDGTEIEECLMCIGRGEFEISDIRDGETYGATIDGFAASVYSPGQSLTGVPQVQIGQGFSQAPLVAKKSSAVTGQTLEAWSQPVIDTAVEGTMYPQYPNRLYLVGGGLNAKFTVGESVIVDAEPLLSKDEVLSGHSAVKKTGILTVTVSNDIPDAVNFRKIQINTLLVDDAVNGMIDLAGLYDVESISQDGAAYEVVLKDYEDINPNWLRLSSDSHATISSLLTANTASISITGTYSTILNVTSEYLVLSIPSALQPEWDKLQGRQITEAVIELSKPTDNWLGWFYINHDEIDQLILNFYFPKGMYSVGTNGKNYSYNVVYAVEYQETDVTGAPVGQVYEHHFTSWDLKTYGFGLSQIFALPAAFVHGVRIRVRKGGDVWVSSKTSRVNDLKLKSIYACSRLKKLNYPEVTLIRSRTVATDGALSVKERQLNCTAARKVHSYADGSKSPMAHASSDFADIVCSLHTDKLIGRREITTLDTAGLYETSRQIAEYFGTDKATEFNYTFDQSNTSYEETLAQIALCVGSSARRESDHIYLQFESENPDSCILFNHRNKKPYSETRTRNFGINRDFDGVEVVWVDPADNWTEKRLKLPSDLISNPKKVELKGVTNHLQAHFIAHRTWNRIQFHRKTVQFTAYGEADLVTLNDRIAVADDRIAQVISNGDITEWSGQQIRISQPVRLDADLQYVIHLQLVNRSVETMRVTQGNSEFELVLERMPVMPLITGYGCSKYSVTLKSENDSEAFLITEKSSSGQFESQITAINYDSRYYANDKDHIKNLV</sequence>
<dbReference type="AlphaFoldDB" id="A0A3B7LUW2"/>
<dbReference type="RefSeq" id="WP_087514327.1">
    <property type="nucleotide sequence ID" value="NZ_CP032134.1"/>
</dbReference>
<evidence type="ECO:0000313" key="2">
    <source>
        <dbReference type="Proteomes" id="UP000263753"/>
    </source>
</evidence>
<organism evidence="1 2">
    <name type="scientific">Acinetobacter chinensis</name>
    <dbReference type="NCBI Taxonomy" id="2004650"/>
    <lineage>
        <taxon>Bacteria</taxon>
        <taxon>Pseudomonadati</taxon>
        <taxon>Pseudomonadota</taxon>
        <taxon>Gammaproteobacteria</taxon>
        <taxon>Moraxellales</taxon>
        <taxon>Moraxellaceae</taxon>
        <taxon>Acinetobacter</taxon>
    </lineage>
</organism>
<name>A0A3B7LUW2_9GAMM</name>
<dbReference type="NCBIfam" id="NF040662">
    <property type="entry name" value="attach_TipJ_rel"/>
    <property type="match status" value="1"/>
</dbReference>
<protein>
    <recommendedName>
        <fullName evidence="3">Tip attachment protein J domain-containing protein</fullName>
    </recommendedName>
</protein>
<accession>A0A3B7LUW2</accession>
<dbReference type="KEGG" id="achi:CDG60_08745"/>
<evidence type="ECO:0008006" key="3">
    <source>
        <dbReference type="Google" id="ProtNLM"/>
    </source>
</evidence>
<dbReference type="Proteomes" id="UP000263753">
    <property type="component" value="Chromosome"/>
</dbReference>
<gene>
    <name evidence="1" type="ORF">CDG60_08745</name>
</gene>
<dbReference type="EMBL" id="CP032134">
    <property type="protein sequence ID" value="AXY56650.1"/>
    <property type="molecule type" value="Genomic_DNA"/>
</dbReference>
<evidence type="ECO:0000313" key="1">
    <source>
        <dbReference type="EMBL" id="AXY56650.1"/>
    </source>
</evidence>
<proteinExistence type="predicted"/>